<evidence type="ECO:0000313" key="3">
    <source>
        <dbReference type="Proteomes" id="UP000554342"/>
    </source>
</evidence>
<dbReference type="AlphaFoldDB" id="A0A840YW67"/>
<evidence type="ECO:0008006" key="4">
    <source>
        <dbReference type="Google" id="ProtNLM"/>
    </source>
</evidence>
<evidence type="ECO:0000256" key="1">
    <source>
        <dbReference type="SAM" id="SignalP"/>
    </source>
</evidence>
<dbReference type="RefSeq" id="WP_184001508.1">
    <property type="nucleotide sequence ID" value="NZ_BAABIF010000004.1"/>
</dbReference>
<keyword evidence="3" id="KW-1185">Reference proteome</keyword>
<dbReference type="Proteomes" id="UP000554342">
    <property type="component" value="Unassembled WGS sequence"/>
</dbReference>
<keyword evidence="1" id="KW-0732">Signal</keyword>
<dbReference type="EMBL" id="JACIJI010000001">
    <property type="protein sequence ID" value="MBB5717789.1"/>
    <property type="molecule type" value="Genomic_DNA"/>
</dbReference>
<feature type="signal peptide" evidence="1">
    <location>
        <begin position="1"/>
        <end position="23"/>
    </location>
</feature>
<reference evidence="2 3" key="1">
    <citation type="submission" date="2020-08" db="EMBL/GenBank/DDBJ databases">
        <title>Genomic Encyclopedia of Type Strains, Phase IV (KMG-IV): sequencing the most valuable type-strain genomes for metagenomic binning, comparative biology and taxonomic classification.</title>
        <authorList>
            <person name="Goeker M."/>
        </authorList>
    </citation>
    <scope>NUCLEOTIDE SEQUENCE [LARGE SCALE GENOMIC DNA]</scope>
    <source>
        <strain evidence="2 3">DSM 27203</strain>
    </source>
</reference>
<proteinExistence type="predicted"/>
<organism evidence="2 3">
    <name type="scientific">Stakelama sediminis</name>
    <dbReference type="NCBI Taxonomy" id="463200"/>
    <lineage>
        <taxon>Bacteria</taxon>
        <taxon>Pseudomonadati</taxon>
        <taxon>Pseudomonadota</taxon>
        <taxon>Alphaproteobacteria</taxon>
        <taxon>Sphingomonadales</taxon>
        <taxon>Sphingomonadaceae</taxon>
        <taxon>Stakelama</taxon>
    </lineage>
</organism>
<accession>A0A840YW67</accession>
<name>A0A840YW67_9SPHN</name>
<feature type="chain" id="PRO_5032866514" description="Lipoprotein" evidence="1">
    <location>
        <begin position="24"/>
        <end position="174"/>
    </location>
</feature>
<gene>
    <name evidence="2" type="ORF">FHR23_000696</name>
</gene>
<protein>
    <recommendedName>
        <fullName evidence="4">Lipoprotein</fullName>
    </recommendedName>
</protein>
<evidence type="ECO:0000313" key="2">
    <source>
        <dbReference type="EMBL" id="MBB5717789.1"/>
    </source>
</evidence>
<sequence length="174" mass="19427">MIRALLPVIALGAVAPAASPAQALAGRYYRQFSDKLVGGPYYRGEDIVEIVPVAADAAYFRIHLDYANGHVCGIYGVAQATGDRLVYRDPAHWGSNRSCRLTIRRDGKRLRIDDGEQSCSAYCGARGTLSEVSLPFASRRKIRYMKRLKASHEYRVSLAEWRTGKPKMDFWKAS</sequence>
<comment type="caution">
    <text evidence="2">The sequence shown here is derived from an EMBL/GenBank/DDBJ whole genome shotgun (WGS) entry which is preliminary data.</text>
</comment>